<evidence type="ECO:0000313" key="1">
    <source>
        <dbReference type="EMBL" id="QNN70593.1"/>
    </source>
</evidence>
<accession>A0A7G9SRW8</accession>
<gene>
    <name evidence="1" type="ORF">H9L16_02930</name>
</gene>
<proteinExistence type="predicted"/>
<dbReference type="KEGG" id="tcn:H9L16_02930"/>
<protein>
    <submittedName>
        <fullName evidence="1">Uncharacterized protein</fullName>
    </submittedName>
</protein>
<dbReference type="EMBL" id="CP060719">
    <property type="protein sequence ID" value="QNN70593.1"/>
    <property type="molecule type" value="Genomic_DNA"/>
</dbReference>
<keyword evidence="2" id="KW-1185">Reference proteome</keyword>
<organism evidence="1 2">
    <name type="scientific">Thermomonas carbonis</name>
    <dbReference type="NCBI Taxonomy" id="1463158"/>
    <lineage>
        <taxon>Bacteria</taxon>
        <taxon>Pseudomonadati</taxon>
        <taxon>Pseudomonadota</taxon>
        <taxon>Gammaproteobacteria</taxon>
        <taxon>Lysobacterales</taxon>
        <taxon>Lysobacteraceae</taxon>
        <taxon>Thermomonas</taxon>
    </lineage>
</organism>
<dbReference type="RefSeq" id="WP_187553109.1">
    <property type="nucleotide sequence ID" value="NZ_BMZL01000001.1"/>
</dbReference>
<name>A0A7G9SRW8_9GAMM</name>
<dbReference type="Proteomes" id="UP000515804">
    <property type="component" value="Chromosome"/>
</dbReference>
<dbReference type="AlphaFoldDB" id="A0A7G9SRW8"/>
<sequence>MTADTTTPLEQVNTALSQLKEMRHYSKTYVEQLTAQWLLFDGALKKLKQASSFEDLMTRQAEFHAALDEEIGELEALATSLQPAPEAEAA</sequence>
<reference evidence="1 2" key="1">
    <citation type="submission" date="2020-08" db="EMBL/GenBank/DDBJ databases">
        <title>Genome sequence of Thermomonas carbonis KCTC 42013T.</title>
        <authorList>
            <person name="Hyun D.-W."/>
            <person name="Bae J.-W."/>
        </authorList>
    </citation>
    <scope>NUCLEOTIDE SEQUENCE [LARGE SCALE GENOMIC DNA]</scope>
    <source>
        <strain evidence="1 2">KCTC 42013</strain>
    </source>
</reference>
<evidence type="ECO:0000313" key="2">
    <source>
        <dbReference type="Proteomes" id="UP000515804"/>
    </source>
</evidence>